<dbReference type="InterPro" id="IPR053175">
    <property type="entry name" value="DHMBA_Reg_Transcription_Factor"/>
</dbReference>
<evidence type="ECO:0000313" key="2">
    <source>
        <dbReference type="EMBL" id="KAF4627517.1"/>
    </source>
</evidence>
<sequence length="518" mass="57814">MFRNESETVIGKVKAREKTKAKTKSDPKTPFASTSPFSSSSSSSSFSSPWDLPPDGYDDIDEKILKEDLAEFSLNYPNTLMGGFAVDLVPSVSYSLSPTLQERARGYFYANSATWLRDFDLLNILCTQTSQDEYLLASISAVGLATLSSAFHVPGMAVQARRDYVTALRLTNAALKSPANVKKDSTLFTVLILSIFETMTGSDAKSLTAWTKHVDGASALIQLRGVEQFRSTAGQRMFLQIMSSVILSCVQRSIYMPVEFLELRKHAAKHMDAFKPAWKLSGIIIDFTSLRAAVRNLQIVGPRNIVDAALDLDRRFIEVAAEFLPEYGYETVYTDENPDLVWKGFYHQYQNHWTAQIWNAMRTCRILLHEAIRDQQLIGSNALVPIFTEAEIATQTESSNAIMLQLQADILASVPQHISDGSGLPNRSFLEGSRGYFILWPLYLVCAMDLVTEEIRQWAIARLRSLAAMAGIGQANVLADHLEKRIEFTDWNTKPAPNHNIMKGLVEGTIENIFLDVP</sequence>
<reference evidence="2 3" key="1">
    <citation type="submission" date="2020-03" db="EMBL/GenBank/DDBJ databases">
        <title>Draft Genome Sequence of Cudoniella acicularis.</title>
        <authorList>
            <person name="Buettner E."/>
            <person name="Kellner H."/>
        </authorList>
    </citation>
    <scope>NUCLEOTIDE SEQUENCE [LARGE SCALE GENOMIC DNA]</scope>
    <source>
        <strain evidence="2 3">DSM 108380</strain>
    </source>
</reference>
<protein>
    <submittedName>
        <fullName evidence="2">Uncharacterized protein</fullName>
    </submittedName>
</protein>
<dbReference type="PANTHER" id="PTHR38791:SF5">
    <property type="entry name" value="TRANSCRIPTION FACTOR DBAG-RELATED"/>
    <property type="match status" value="1"/>
</dbReference>
<dbReference type="InterPro" id="IPR021858">
    <property type="entry name" value="Fun_TF"/>
</dbReference>
<dbReference type="Pfam" id="PF11951">
    <property type="entry name" value="Fungal_trans_2"/>
    <property type="match status" value="1"/>
</dbReference>
<dbReference type="EMBL" id="JAAMPI010000956">
    <property type="protein sequence ID" value="KAF4627517.1"/>
    <property type="molecule type" value="Genomic_DNA"/>
</dbReference>
<dbReference type="AlphaFoldDB" id="A0A8H4RG19"/>
<proteinExistence type="predicted"/>
<feature type="compositionally biased region" description="Basic and acidic residues" evidence="1">
    <location>
        <begin position="14"/>
        <end position="27"/>
    </location>
</feature>
<accession>A0A8H4RG19</accession>
<dbReference type="PANTHER" id="PTHR38791">
    <property type="entry name" value="ZN(II)2CYS6 TRANSCRIPTION FACTOR (EUROFUNG)-RELATED-RELATED"/>
    <property type="match status" value="1"/>
</dbReference>
<evidence type="ECO:0000313" key="3">
    <source>
        <dbReference type="Proteomes" id="UP000566819"/>
    </source>
</evidence>
<feature type="region of interest" description="Disordered" evidence="1">
    <location>
        <begin position="1"/>
        <end position="50"/>
    </location>
</feature>
<feature type="compositionally biased region" description="Low complexity" evidence="1">
    <location>
        <begin position="30"/>
        <end position="49"/>
    </location>
</feature>
<dbReference type="OrthoDB" id="5429770at2759"/>
<evidence type="ECO:0000256" key="1">
    <source>
        <dbReference type="SAM" id="MobiDB-lite"/>
    </source>
</evidence>
<keyword evidence="3" id="KW-1185">Reference proteome</keyword>
<comment type="caution">
    <text evidence="2">The sequence shown here is derived from an EMBL/GenBank/DDBJ whole genome shotgun (WGS) entry which is preliminary data.</text>
</comment>
<organism evidence="2 3">
    <name type="scientific">Cudoniella acicularis</name>
    <dbReference type="NCBI Taxonomy" id="354080"/>
    <lineage>
        <taxon>Eukaryota</taxon>
        <taxon>Fungi</taxon>
        <taxon>Dikarya</taxon>
        <taxon>Ascomycota</taxon>
        <taxon>Pezizomycotina</taxon>
        <taxon>Leotiomycetes</taxon>
        <taxon>Helotiales</taxon>
        <taxon>Tricladiaceae</taxon>
        <taxon>Cudoniella</taxon>
    </lineage>
</organism>
<dbReference type="Proteomes" id="UP000566819">
    <property type="component" value="Unassembled WGS sequence"/>
</dbReference>
<gene>
    <name evidence="2" type="ORF">G7Y89_g10632</name>
</gene>
<name>A0A8H4RG19_9HELO</name>